<feature type="domain" description="N-acetyltransferase" evidence="2">
    <location>
        <begin position="35"/>
        <end position="193"/>
    </location>
</feature>
<evidence type="ECO:0000313" key="3">
    <source>
        <dbReference type="EMBL" id="OYD51117.1"/>
    </source>
</evidence>
<comment type="caution">
    <text evidence="3">The sequence shown here is derived from an EMBL/GenBank/DDBJ whole genome shotgun (WGS) entry which is preliminary data.</text>
</comment>
<evidence type="ECO:0000313" key="4">
    <source>
        <dbReference type="Proteomes" id="UP000215441"/>
    </source>
</evidence>
<dbReference type="EMBL" id="NOIG01000004">
    <property type="protein sequence ID" value="OYD51117.1"/>
    <property type="molecule type" value="Genomic_DNA"/>
</dbReference>
<accession>A0A235ERE9</accession>
<dbReference type="InterPro" id="IPR000182">
    <property type="entry name" value="GNAT_dom"/>
</dbReference>
<gene>
    <name evidence="3" type="ORF">CBY09_04610</name>
</gene>
<dbReference type="PANTHER" id="PTHR43441:SF2">
    <property type="entry name" value="FAMILY ACETYLTRANSFERASE, PUTATIVE (AFU_ORTHOLOGUE AFUA_7G00850)-RELATED"/>
    <property type="match status" value="1"/>
</dbReference>
<dbReference type="Gene3D" id="3.40.630.30">
    <property type="match status" value="1"/>
</dbReference>
<name>A0A235ERE9_9BURK</name>
<dbReference type="OrthoDB" id="5295305at2"/>
<dbReference type="GO" id="GO:1990189">
    <property type="term" value="F:protein N-terminal-serine acetyltransferase activity"/>
    <property type="evidence" value="ECO:0007669"/>
    <property type="project" value="TreeGrafter"/>
</dbReference>
<dbReference type="Pfam" id="PF13302">
    <property type="entry name" value="Acetyltransf_3"/>
    <property type="match status" value="1"/>
</dbReference>
<dbReference type="InterPro" id="IPR016181">
    <property type="entry name" value="Acyl_CoA_acyltransferase"/>
</dbReference>
<dbReference type="GO" id="GO:0008999">
    <property type="term" value="F:protein-N-terminal-alanine acetyltransferase activity"/>
    <property type="evidence" value="ECO:0007669"/>
    <property type="project" value="TreeGrafter"/>
</dbReference>
<dbReference type="InterPro" id="IPR051908">
    <property type="entry name" value="Ribosomal_N-acetyltransferase"/>
</dbReference>
<reference evidence="3 4" key="1">
    <citation type="submission" date="2017-07" db="EMBL/GenBank/DDBJ databases">
        <title>Acidovorax KNDSW TSA 6 genome sequence and assembly.</title>
        <authorList>
            <person name="Mayilraj S."/>
        </authorList>
    </citation>
    <scope>NUCLEOTIDE SEQUENCE [LARGE SCALE GENOMIC DNA]</scope>
    <source>
        <strain evidence="3 4">KNDSW-TSA6</strain>
    </source>
</reference>
<organism evidence="3 4">
    <name type="scientific">Acidovorax kalamii</name>
    <dbReference type="NCBI Taxonomy" id="2004485"/>
    <lineage>
        <taxon>Bacteria</taxon>
        <taxon>Pseudomonadati</taxon>
        <taxon>Pseudomonadota</taxon>
        <taxon>Betaproteobacteria</taxon>
        <taxon>Burkholderiales</taxon>
        <taxon>Comamonadaceae</taxon>
        <taxon>Acidovorax</taxon>
    </lineage>
</organism>
<dbReference type="SUPFAM" id="SSF55729">
    <property type="entry name" value="Acyl-CoA N-acyltransferases (Nat)"/>
    <property type="match status" value="1"/>
</dbReference>
<keyword evidence="3" id="KW-0808">Transferase</keyword>
<dbReference type="Proteomes" id="UP000215441">
    <property type="component" value="Unassembled WGS sequence"/>
</dbReference>
<protein>
    <submittedName>
        <fullName evidence="3">GNAT family N-acetyltransferase</fullName>
    </submittedName>
</protein>
<evidence type="ECO:0000259" key="2">
    <source>
        <dbReference type="PROSITE" id="PS51186"/>
    </source>
</evidence>
<proteinExistence type="predicted"/>
<keyword evidence="4" id="KW-1185">Reference proteome</keyword>
<dbReference type="PROSITE" id="PS51186">
    <property type="entry name" value="GNAT"/>
    <property type="match status" value="1"/>
</dbReference>
<sequence>MSTSINDLTQPIGAPVPGWTPRPQPTGVTLAGRHCLLEPLQAERHAADLDTAYRLAPDPRAWTYMFTGPFDTPQDYLRYAQGAAQSTDPRHFAVVNRSTGKAVGTLALMRIDPTHGVIEVGNVMFSPLLQQTPASTEAQFLLMAYVFDTLGYRRYEWKCDSLNAPSRRTAARLGFQFEGIFRQAVVYKGRNRDTAWFSIIDTEWPLLRQAFEAWLSDDNQDAQGRQRRSLTQVRESLPR</sequence>
<dbReference type="PANTHER" id="PTHR43441">
    <property type="entry name" value="RIBOSOMAL-PROTEIN-SERINE ACETYLTRANSFERASE"/>
    <property type="match status" value="1"/>
</dbReference>
<dbReference type="FunFam" id="3.40.630.30:FF:000047">
    <property type="entry name" value="Acetyltransferase, GNAT family"/>
    <property type="match status" value="1"/>
</dbReference>
<evidence type="ECO:0000256" key="1">
    <source>
        <dbReference type="SAM" id="MobiDB-lite"/>
    </source>
</evidence>
<dbReference type="AlphaFoldDB" id="A0A235ERE9"/>
<feature type="region of interest" description="Disordered" evidence="1">
    <location>
        <begin position="1"/>
        <end position="24"/>
    </location>
</feature>